<evidence type="ECO:0000313" key="8">
    <source>
        <dbReference type="EMBL" id="MBD2151424.1"/>
    </source>
</evidence>
<evidence type="ECO:0000256" key="6">
    <source>
        <dbReference type="ARBA" id="ARBA00048348"/>
    </source>
</evidence>
<evidence type="ECO:0000256" key="1">
    <source>
        <dbReference type="ARBA" id="ARBA00010718"/>
    </source>
</evidence>
<evidence type="ECO:0000256" key="3">
    <source>
        <dbReference type="ARBA" id="ARBA00022723"/>
    </source>
</evidence>
<keyword evidence="5" id="KW-0456">Lyase</keyword>
<accession>A0A926UUQ7</accession>
<dbReference type="EMBL" id="JACJPY010000052">
    <property type="protein sequence ID" value="MBD2151424.1"/>
    <property type="molecule type" value="Genomic_DNA"/>
</dbReference>
<dbReference type="GO" id="GO:0008270">
    <property type="term" value="F:zinc ion binding"/>
    <property type="evidence" value="ECO:0007669"/>
    <property type="project" value="InterPro"/>
</dbReference>
<dbReference type="AlphaFoldDB" id="A0A926UUQ7"/>
<sequence>MIILLLTSLAIAPVWSDSIHWDYDGAESPENWGKLSDKFKLCELGKTQSPINIKNLSIGSPANIEFDYRSTPLEVVNNGHSIQVNYAKGSTVTIDGEKYALLQFHFHSPSEHQINAQPAPMELHLVHSRIPKNGETNSANQLAVLGVMLEQGVANPLIAEVWKNIPAAGTTKKVSTSLINAINLLPKSKSYFSYDGSLTTPPCSEGVKWKVFTQPLTISPEQIATFTKLYPNDARPVQRLNERMVELHL</sequence>
<dbReference type="InterPro" id="IPR001148">
    <property type="entry name" value="CA_dom"/>
</dbReference>
<evidence type="ECO:0000259" key="7">
    <source>
        <dbReference type="PROSITE" id="PS51144"/>
    </source>
</evidence>
<evidence type="ECO:0000313" key="9">
    <source>
        <dbReference type="Proteomes" id="UP000631421"/>
    </source>
</evidence>
<comment type="catalytic activity">
    <reaction evidence="6">
        <text>hydrogencarbonate + H(+) = CO2 + H2O</text>
        <dbReference type="Rhea" id="RHEA:10748"/>
        <dbReference type="ChEBI" id="CHEBI:15377"/>
        <dbReference type="ChEBI" id="CHEBI:15378"/>
        <dbReference type="ChEBI" id="CHEBI:16526"/>
        <dbReference type="ChEBI" id="CHEBI:17544"/>
        <dbReference type="EC" id="4.2.1.1"/>
    </reaction>
</comment>
<dbReference type="EC" id="4.2.1.1" evidence="2"/>
<dbReference type="PROSITE" id="PS51144">
    <property type="entry name" value="ALPHA_CA_2"/>
    <property type="match status" value="1"/>
</dbReference>
<dbReference type="SUPFAM" id="SSF51069">
    <property type="entry name" value="Carbonic anhydrase"/>
    <property type="match status" value="1"/>
</dbReference>
<evidence type="ECO:0000256" key="4">
    <source>
        <dbReference type="ARBA" id="ARBA00022833"/>
    </source>
</evidence>
<reference evidence="8" key="2">
    <citation type="submission" date="2020-08" db="EMBL/GenBank/DDBJ databases">
        <authorList>
            <person name="Chen M."/>
            <person name="Teng W."/>
            <person name="Zhao L."/>
            <person name="Hu C."/>
            <person name="Zhou Y."/>
            <person name="Han B."/>
            <person name="Song L."/>
            <person name="Shu W."/>
        </authorList>
    </citation>
    <scope>NUCLEOTIDE SEQUENCE</scope>
    <source>
        <strain evidence="8">FACHB-1277</strain>
    </source>
</reference>
<name>A0A926UUQ7_9CYAN</name>
<keyword evidence="4" id="KW-0862">Zinc</keyword>
<dbReference type="SMART" id="SM01057">
    <property type="entry name" value="Carb_anhydrase"/>
    <property type="match status" value="1"/>
</dbReference>
<comment type="similarity">
    <text evidence="1">Belongs to the alpha-carbonic anhydrase family.</text>
</comment>
<reference evidence="8" key="1">
    <citation type="journal article" date="2015" name="ISME J.">
        <title>Draft Genome Sequence of Streptomyces incarnatus NRRL8089, which Produces the Nucleoside Antibiotic Sinefungin.</title>
        <authorList>
            <person name="Oshima K."/>
            <person name="Hattori M."/>
            <person name="Shimizu H."/>
            <person name="Fukuda K."/>
            <person name="Nemoto M."/>
            <person name="Inagaki K."/>
            <person name="Tamura T."/>
        </authorList>
    </citation>
    <scope>NUCLEOTIDE SEQUENCE</scope>
    <source>
        <strain evidence="8">FACHB-1277</strain>
    </source>
</reference>
<dbReference type="Pfam" id="PF00194">
    <property type="entry name" value="Carb_anhydrase"/>
    <property type="match status" value="1"/>
</dbReference>
<organism evidence="8 9">
    <name type="scientific">Pseudanabaena cinerea FACHB-1277</name>
    <dbReference type="NCBI Taxonomy" id="2949581"/>
    <lineage>
        <taxon>Bacteria</taxon>
        <taxon>Bacillati</taxon>
        <taxon>Cyanobacteriota</taxon>
        <taxon>Cyanophyceae</taxon>
        <taxon>Pseudanabaenales</taxon>
        <taxon>Pseudanabaenaceae</taxon>
        <taxon>Pseudanabaena</taxon>
        <taxon>Pseudanabaena cinerea</taxon>
    </lineage>
</organism>
<dbReference type="PANTHER" id="PTHR18952:SF265">
    <property type="entry name" value="CARBONIC ANHYDRASE"/>
    <property type="match status" value="1"/>
</dbReference>
<keyword evidence="3" id="KW-0479">Metal-binding</keyword>
<keyword evidence="9" id="KW-1185">Reference proteome</keyword>
<dbReference type="CDD" id="cd03124">
    <property type="entry name" value="alpha_CA_prokaryotic_like"/>
    <property type="match status" value="1"/>
</dbReference>
<comment type="caution">
    <text evidence="8">The sequence shown here is derived from an EMBL/GenBank/DDBJ whole genome shotgun (WGS) entry which is preliminary data.</text>
</comment>
<evidence type="ECO:0000256" key="5">
    <source>
        <dbReference type="ARBA" id="ARBA00023239"/>
    </source>
</evidence>
<dbReference type="Proteomes" id="UP000631421">
    <property type="component" value="Unassembled WGS sequence"/>
</dbReference>
<gene>
    <name evidence="8" type="ORF">H6F44_15030</name>
</gene>
<proteinExistence type="inferred from homology"/>
<dbReference type="GO" id="GO:0004089">
    <property type="term" value="F:carbonate dehydratase activity"/>
    <property type="evidence" value="ECO:0007669"/>
    <property type="project" value="UniProtKB-EC"/>
</dbReference>
<dbReference type="InterPro" id="IPR023561">
    <property type="entry name" value="Carbonic_anhydrase_a-class"/>
</dbReference>
<dbReference type="InterPro" id="IPR041891">
    <property type="entry name" value="Alpha_CA_prokaryot-like"/>
</dbReference>
<feature type="domain" description="Alpha-carbonic anhydrase" evidence="7">
    <location>
        <begin position="19"/>
        <end position="249"/>
    </location>
</feature>
<protein>
    <recommendedName>
        <fullName evidence="2">carbonic anhydrase</fullName>
        <ecNumber evidence="2">4.2.1.1</ecNumber>
    </recommendedName>
</protein>
<dbReference type="Gene3D" id="3.10.200.10">
    <property type="entry name" value="Alpha carbonic anhydrase"/>
    <property type="match status" value="1"/>
</dbReference>
<dbReference type="InterPro" id="IPR036398">
    <property type="entry name" value="CA_dom_sf"/>
</dbReference>
<evidence type="ECO:0000256" key="2">
    <source>
        <dbReference type="ARBA" id="ARBA00012925"/>
    </source>
</evidence>
<dbReference type="PANTHER" id="PTHR18952">
    <property type="entry name" value="CARBONIC ANHYDRASE"/>
    <property type="match status" value="1"/>
</dbReference>